<proteinExistence type="predicted"/>
<dbReference type="EMBL" id="JABEZW010000001">
    <property type="protein sequence ID" value="MBA0757833.1"/>
    <property type="molecule type" value="Genomic_DNA"/>
</dbReference>
<evidence type="ECO:0000313" key="2">
    <source>
        <dbReference type="EMBL" id="MBA0757833.1"/>
    </source>
</evidence>
<comment type="caution">
    <text evidence="2">The sequence shown here is derived from an EMBL/GenBank/DDBJ whole genome shotgun (WGS) entry which is preliminary data.</text>
</comment>
<dbReference type="AlphaFoldDB" id="A0A7J9DAU0"/>
<evidence type="ECO:0000313" key="3">
    <source>
        <dbReference type="Proteomes" id="UP000593568"/>
    </source>
</evidence>
<reference evidence="2 3" key="1">
    <citation type="journal article" date="2019" name="Genome Biol. Evol.">
        <title>Insights into the evolution of the New World diploid cottons (Gossypium, subgenus Houzingenia) based on genome sequencing.</title>
        <authorList>
            <person name="Grover C.E."/>
            <person name="Arick M.A. 2nd"/>
            <person name="Thrash A."/>
            <person name="Conover J.L."/>
            <person name="Sanders W.S."/>
            <person name="Peterson D.G."/>
            <person name="Frelichowski J.E."/>
            <person name="Scheffler J.A."/>
            <person name="Scheffler B.E."/>
            <person name="Wendel J.F."/>
        </authorList>
    </citation>
    <scope>NUCLEOTIDE SEQUENCE [LARGE SCALE GENOMIC DNA]</scope>
    <source>
        <strain evidence="2">8</strain>
        <tissue evidence="2">Leaf</tissue>
    </source>
</reference>
<evidence type="ECO:0000256" key="1">
    <source>
        <dbReference type="SAM" id="MobiDB-lite"/>
    </source>
</evidence>
<accession>A0A7J9DAU0</accession>
<gene>
    <name evidence="2" type="ORF">Gotri_020895</name>
</gene>
<dbReference type="Proteomes" id="UP000593568">
    <property type="component" value="Unassembled WGS sequence"/>
</dbReference>
<feature type="non-terminal residue" evidence="2">
    <location>
        <position position="1"/>
    </location>
</feature>
<keyword evidence="3" id="KW-1185">Reference proteome</keyword>
<feature type="region of interest" description="Disordered" evidence="1">
    <location>
        <begin position="86"/>
        <end position="115"/>
    </location>
</feature>
<sequence length="166" mass="17522">KINNEGKESTFGDVEEVDGEYDVEWVETDGEGVQTAKEGVVERVEVTREGVEATREGDVEGVKAAEEGDVEGIEVVREGDVEKVKADGEGVTTAQFEADEYGGEESGGHMSLGSTVGEDNVGGFRLSVGHENAADFATLVGEDNVAAATHGEDESEAVLDRNETKV</sequence>
<name>A0A7J9DAU0_9ROSI</name>
<organism evidence="2 3">
    <name type="scientific">Gossypium trilobum</name>
    <dbReference type="NCBI Taxonomy" id="34281"/>
    <lineage>
        <taxon>Eukaryota</taxon>
        <taxon>Viridiplantae</taxon>
        <taxon>Streptophyta</taxon>
        <taxon>Embryophyta</taxon>
        <taxon>Tracheophyta</taxon>
        <taxon>Spermatophyta</taxon>
        <taxon>Magnoliopsida</taxon>
        <taxon>eudicotyledons</taxon>
        <taxon>Gunneridae</taxon>
        <taxon>Pentapetalae</taxon>
        <taxon>rosids</taxon>
        <taxon>malvids</taxon>
        <taxon>Malvales</taxon>
        <taxon>Malvaceae</taxon>
        <taxon>Malvoideae</taxon>
        <taxon>Gossypium</taxon>
    </lineage>
</organism>
<protein>
    <submittedName>
        <fullName evidence="2">Uncharacterized protein</fullName>
    </submittedName>
</protein>